<dbReference type="Proteomes" id="UP000594759">
    <property type="component" value="Chromosome"/>
</dbReference>
<dbReference type="EMBL" id="CP064939">
    <property type="protein sequence ID" value="QPH41723.1"/>
    <property type="molecule type" value="Genomic_DNA"/>
</dbReference>
<dbReference type="RefSeq" id="WP_196101160.1">
    <property type="nucleotide sequence ID" value="NZ_CP064939.1"/>
</dbReference>
<sequence>MLSHYNYAFNGNANTYDFPTQNNILYRVAFIEDHTLSEISGENIPDIFQLVIEKVGGETESYDPRFKNNQFYN</sequence>
<dbReference type="AlphaFoldDB" id="A0A7S9Q0U1"/>
<organism evidence="1 2">
    <name type="scientific">Pedobacter endophyticus</name>
    <dbReference type="NCBI Taxonomy" id="2789740"/>
    <lineage>
        <taxon>Bacteria</taxon>
        <taxon>Pseudomonadati</taxon>
        <taxon>Bacteroidota</taxon>
        <taxon>Sphingobacteriia</taxon>
        <taxon>Sphingobacteriales</taxon>
        <taxon>Sphingobacteriaceae</taxon>
        <taxon>Pedobacter</taxon>
    </lineage>
</organism>
<accession>A0A7S9Q0U1</accession>
<name>A0A7S9Q0U1_9SPHI</name>
<reference evidence="1 2" key="1">
    <citation type="submission" date="2020-11" db="EMBL/GenBank/DDBJ databases">
        <title>Pedobacter endophytica, an endophytic bacteria isolated form Carex pumila.</title>
        <authorList>
            <person name="Peng Y."/>
            <person name="Jiang L."/>
            <person name="Lee J."/>
        </authorList>
    </citation>
    <scope>NUCLEOTIDE SEQUENCE [LARGE SCALE GENOMIC DNA]</scope>
    <source>
        <strain evidence="1 2">JBR3-12</strain>
    </source>
</reference>
<evidence type="ECO:0000313" key="2">
    <source>
        <dbReference type="Proteomes" id="UP000594759"/>
    </source>
</evidence>
<protein>
    <submittedName>
        <fullName evidence="1">Uncharacterized protein</fullName>
    </submittedName>
</protein>
<gene>
    <name evidence="1" type="ORF">IZT61_10910</name>
</gene>
<keyword evidence="2" id="KW-1185">Reference proteome</keyword>
<dbReference type="KEGG" id="pex:IZT61_10910"/>
<proteinExistence type="predicted"/>
<evidence type="ECO:0000313" key="1">
    <source>
        <dbReference type="EMBL" id="QPH41723.1"/>
    </source>
</evidence>